<comment type="similarity">
    <text evidence="8">Belongs to the bacterial reverse transcriptase family.</text>
</comment>
<evidence type="ECO:0000256" key="3">
    <source>
        <dbReference type="ARBA" id="ARBA00022695"/>
    </source>
</evidence>
<dbReference type="GO" id="GO:0051607">
    <property type="term" value="P:defense response to virus"/>
    <property type="evidence" value="ECO:0007669"/>
    <property type="project" value="UniProtKB-KW"/>
</dbReference>
<keyword evidence="12" id="KW-1185">Reference proteome</keyword>
<evidence type="ECO:0000256" key="4">
    <source>
        <dbReference type="ARBA" id="ARBA00022723"/>
    </source>
</evidence>
<dbReference type="PANTHER" id="PTHR34047:SF7">
    <property type="entry name" value="RNA-DIRECTED DNA POLYMERASE"/>
    <property type="match status" value="1"/>
</dbReference>
<dbReference type="KEGG" id="pagb:AWM79_15165"/>
<dbReference type="EC" id="2.7.7.49" evidence="1"/>
<organism evidence="11 12">
    <name type="scientific">Pseudomonas agarici</name>
    <dbReference type="NCBI Taxonomy" id="46677"/>
    <lineage>
        <taxon>Bacteria</taxon>
        <taxon>Pseudomonadati</taxon>
        <taxon>Pseudomonadota</taxon>
        <taxon>Gammaproteobacteria</taxon>
        <taxon>Pseudomonadales</taxon>
        <taxon>Pseudomonadaceae</taxon>
        <taxon>Pseudomonas</taxon>
    </lineage>
</organism>
<dbReference type="CDD" id="cd03487">
    <property type="entry name" value="RT_Bac_retron_II"/>
    <property type="match status" value="1"/>
</dbReference>
<evidence type="ECO:0000256" key="8">
    <source>
        <dbReference type="ARBA" id="ARBA00034120"/>
    </source>
</evidence>
<dbReference type="AlphaFoldDB" id="A0A0X1T3W9"/>
<accession>A0A0X1T3W9</accession>
<evidence type="ECO:0000256" key="6">
    <source>
        <dbReference type="ARBA" id="ARBA00022918"/>
    </source>
</evidence>
<dbReference type="PANTHER" id="PTHR34047">
    <property type="entry name" value="NUCLEAR INTRON MATURASE 1, MITOCHONDRIAL-RELATED"/>
    <property type="match status" value="1"/>
</dbReference>
<dbReference type="Pfam" id="PF00078">
    <property type="entry name" value="RVT_1"/>
    <property type="match status" value="1"/>
</dbReference>
<dbReference type="PROSITE" id="PS50878">
    <property type="entry name" value="RT_POL"/>
    <property type="match status" value="1"/>
</dbReference>
<dbReference type="PRINTS" id="PR00866">
    <property type="entry name" value="RNADNAPOLMS"/>
</dbReference>
<proteinExistence type="inferred from homology"/>
<keyword evidence="6 11" id="KW-0695">RNA-directed DNA polymerase</keyword>
<evidence type="ECO:0000259" key="10">
    <source>
        <dbReference type="PROSITE" id="PS50878"/>
    </source>
</evidence>
<dbReference type="GO" id="GO:0046872">
    <property type="term" value="F:metal ion binding"/>
    <property type="evidence" value="ECO:0007669"/>
    <property type="project" value="UniProtKB-KW"/>
</dbReference>
<reference evidence="11 12" key="1">
    <citation type="submission" date="2016-01" db="EMBL/GenBank/DDBJ databases">
        <authorList>
            <person name="McClelland M."/>
            <person name="Jain A."/>
            <person name="Saraogi P."/>
            <person name="Mendelson R."/>
            <person name="Westerman R."/>
            <person name="SanMiguel P."/>
            <person name="Csonka L."/>
        </authorList>
    </citation>
    <scope>NUCLEOTIDE SEQUENCE [LARGE SCALE GENOMIC DNA]</scope>
    <source>
        <strain evidence="11 12">NCPPB 2472</strain>
    </source>
</reference>
<gene>
    <name evidence="11" type="ORF">AWM79_15165</name>
</gene>
<dbReference type="EMBL" id="CP014135">
    <property type="protein sequence ID" value="AMB86569.1"/>
    <property type="molecule type" value="Genomic_DNA"/>
</dbReference>
<dbReference type="InterPro" id="IPR043502">
    <property type="entry name" value="DNA/RNA_pol_sf"/>
</dbReference>
<dbReference type="GO" id="GO:0003723">
    <property type="term" value="F:RNA binding"/>
    <property type="evidence" value="ECO:0007669"/>
    <property type="project" value="InterPro"/>
</dbReference>
<dbReference type="STRING" id="46677.AWM79_15165"/>
<evidence type="ECO:0000313" key="11">
    <source>
        <dbReference type="EMBL" id="AMB86569.1"/>
    </source>
</evidence>
<keyword evidence="3" id="KW-0548">Nucleotidyltransferase</keyword>
<evidence type="ECO:0000256" key="1">
    <source>
        <dbReference type="ARBA" id="ARBA00012493"/>
    </source>
</evidence>
<protein>
    <recommendedName>
        <fullName evidence="1">RNA-directed DNA polymerase</fullName>
        <ecNumber evidence="1">2.7.7.49</ecNumber>
    </recommendedName>
</protein>
<dbReference type="InterPro" id="IPR000477">
    <property type="entry name" value="RT_dom"/>
</dbReference>
<evidence type="ECO:0000256" key="5">
    <source>
        <dbReference type="ARBA" id="ARBA00022842"/>
    </source>
</evidence>
<evidence type="ECO:0000256" key="9">
    <source>
        <dbReference type="ARBA" id="ARBA00048173"/>
    </source>
</evidence>
<sequence>MSVPEVSPLPASFLDLLAPAVKIKNNKELAAELGISLGRLTYYAYFLPDHKKYKTFTISKRGGGERIIEAPVKGLKDLQKTILGKFEPYYKPRACVFAYVQDRGIVENADVHDFQRWVLRVDLKDFFHSITQRRVIGIFSSPPFSLSRDAARTLSFLCTKDGRLTQGAPTSPLISNLVCKGLDYTLKELAAKNKCYYTRYADDIFFSNSGAMFPRIIAEKMEDGSVKIGEELKNLIEGAGFAINEEKAFLRSRAERQIVTGLVVNKKVNVPREFTREVRAALYSWEKHGLESAENFWKEKVDKKSRHSESDSRFKWVVRGKINHIGHVKGYSDPVFLSLARRLKALDDTYKLDERKITVAIAQEIHIYTEGVTDNKHLKNAYEHFKRSNQFDDLNILFKETKKSGSPALKALCENLSEALQRHLTICIFDRDEKDIISNMGGSPGSYKDHGNNVFSLVIPVPDFRDTQFVCIEHLYKDEQLFQEDIEGRRLFSKDEFDSLSCFKGEKPLFCRLPNKQSLIYDSEIIDMSKKVNVALSKNKFADYILSRVAPFDKIDLSGFTGTFEQIREIARSYGNKR</sequence>
<keyword evidence="5" id="KW-0460">Magnesium</keyword>
<keyword evidence="4" id="KW-0479">Metal-binding</keyword>
<evidence type="ECO:0000313" key="12">
    <source>
        <dbReference type="Proteomes" id="UP000063229"/>
    </source>
</evidence>
<dbReference type="InterPro" id="IPR051083">
    <property type="entry name" value="GrpII_Intron_Splice-Mob/Def"/>
</dbReference>
<feature type="domain" description="Reverse transcriptase" evidence="10">
    <location>
        <begin position="39"/>
        <end position="264"/>
    </location>
</feature>
<dbReference type="InterPro" id="IPR000123">
    <property type="entry name" value="Reverse_transcriptase_msDNA"/>
</dbReference>
<evidence type="ECO:0000256" key="2">
    <source>
        <dbReference type="ARBA" id="ARBA00022679"/>
    </source>
</evidence>
<evidence type="ECO:0000256" key="7">
    <source>
        <dbReference type="ARBA" id="ARBA00023118"/>
    </source>
</evidence>
<keyword evidence="7" id="KW-0051">Antiviral defense</keyword>
<comment type="catalytic activity">
    <reaction evidence="9">
        <text>DNA(n) + a 2'-deoxyribonucleoside 5'-triphosphate = DNA(n+1) + diphosphate</text>
        <dbReference type="Rhea" id="RHEA:22508"/>
        <dbReference type="Rhea" id="RHEA-COMP:17339"/>
        <dbReference type="Rhea" id="RHEA-COMP:17340"/>
        <dbReference type="ChEBI" id="CHEBI:33019"/>
        <dbReference type="ChEBI" id="CHEBI:61560"/>
        <dbReference type="ChEBI" id="CHEBI:173112"/>
        <dbReference type="EC" id="2.7.7.49"/>
    </reaction>
</comment>
<keyword evidence="2" id="KW-0808">Transferase</keyword>
<name>A0A0X1T3W9_PSEAA</name>
<dbReference type="SUPFAM" id="SSF56672">
    <property type="entry name" value="DNA/RNA polymerases"/>
    <property type="match status" value="1"/>
</dbReference>
<dbReference type="GO" id="GO:0003964">
    <property type="term" value="F:RNA-directed DNA polymerase activity"/>
    <property type="evidence" value="ECO:0007669"/>
    <property type="project" value="UniProtKB-KW"/>
</dbReference>
<dbReference type="RefSeq" id="WP_060783165.1">
    <property type="nucleotide sequence ID" value="NZ_CP014135.1"/>
</dbReference>
<dbReference type="Proteomes" id="UP000063229">
    <property type="component" value="Chromosome"/>
</dbReference>